<dbReference type="SUPFAM" id="SSF81606">
    <property type="entry name" value="PP2C-like"/>
    <property type="match status" value="1"/>
</dbReference>
<organism evidence="3 4">
    <name type="scientific">Floridaenema fluviatile BLCC-F154</name>
    <dbReference type="NCBI Taxonomy" id="3153640"/>
    <lineage>
        <taxon>Bacteria</taxon>
        <taxon>Bacillati</taxon>
        <taxon>Cyanobacteriota</taxon>
        <taxon>Cyanophyceae</taxon>
        <taxon>Oscillatoriophycideae</taxon>
        <taxon>Aerosakkonematales</taxon>
        <taxon>Aerosakkonemataceae</taxon>
        <taxon>Floridanema</taxon>
        <taxon>Floridanema fluviatile</taxon>
    </lineage>
</organism>
<feature type="domain" description="PPM-type phosphatase" evidence="2">
    <location>
        <begin position="239"/>
        <end position="520"/>
    </location>
</feature>
<keyword evidence="1" id="KW-0472">Membrane</keyword>
<evidence type="ECO:0000313" key="3">
    <source>
        <dbReference type="EMBL" id="MFB2938607.1"/>
    </source>
</evidence>
<evidence type="ECO:0000259" key="2">
    <source>
        <dbReference type="PROSITE" id="PS51746"/>
    </source>
</evidence>
<dbReference type="SMART" id="SM00331">
    <property type="entry name" value="PP2C_SIG"/>
    <property type="match status" value="1"/>
</dbReference>
<proteinExistence type="predicted"/>
<dbReference type="EMBL" id="JBHFNS010000091">
    <property type="protein sequence ID" value="MFB2938607.1"/>
    <property type="molecule type" value="Genomic_DNA"/>
</dbReference>
<dbReference type="SMART" id="SM00332">
    <property type="entry name" value="PP2Cc"/>
    <property type="match status" value="1"/>
</dbReference>
<keyword evidence="1" id="KW-1133">Transmembrane helix</keyword>
<sequence>MSSSAPSMNRYLWASDPASAQISPGVRIQDRYQVIAPQIWLDTQPEVPPYVPQELPEETIPYLRLFPQRLHIPEVYGIAVLGEEPDNAEVILLENVPIDSEGNLYPAIIEQWHHTKAVRQVYWLWQILQLWTPLSELGVASSLLVPENIRVQGWRVWLLQLFSDSPEIDRTNSTYPEPSLTAFCDCWLEWIAGSHPSVLDRLEQIWQQIGDRRKTLDEISLELNQLLLEKAAELPLRLQVAGATDQGPMRSSNEDSCYPTESDFLLQTESPNDLLIPNFTLVCDGIGGHEGGEVASLMALQTLKLQVRALLVEIAQQTEIVPPNVICEQITAIIRVVNDLIAKQNDSQGREMRQRMGTTLVMGLQIPQKINKPDGTILENAHELFIASVGDSRIYWITADYCQQITIDDDVATREVRLGRSFYREALRRVDGGALTQALGTREAQILRPTVQRFILEEEGMLLLCSDGLSDKNTVEESWQEFAKPVLKNKISLEDAVQSWINLANEKNGHDNTSVVLTRCLLSPEPPVLFEPRKVEVEAESEAQTPTASYPLESEFTEASKALLYSEATQPEAGETVDVETVRRGGWLTVLVTLGVLVVFGLIGFGVWRSLIPQNTPPAQETQVNPND</sequence>
<dbReference type="CDD" id="cd00143">
    <property type="entry name" value="PP2Cc"/>
    <property type="match status" value="1"/>
</dbReference>
<dbReference type="InterPro" id="IPR001932">
    <property type="entry name" value="PPM-type_phosphatase-like_dom"/>
</dbReference>
<dbReference type="RefSeq" id="WP_413260088.1">
    <property type="nucleotide sequence ID" value="NZ_JBHFNS010000091.1"/>
</dbReference>
<dbReference type="Pfam" id="PF00481">
    <property type="entry name" value="PP2C"/>
    <property type="match status" value="1"/>
</dbReference>
<dbReference type="PROSITE" id="PS51746">
    <property type="entry name" value="PPM_2"/>
    <property type="match status" value="1"/>
</dbReference>
<evidence type="ECO:0000256" key="1">
    <source>
        <dbReference type="SAM" id="Phobius"/>
    </source>
</evidence>
<reference evidence="3 4" key="1">
    <citation type="submission" date="2024-09" db="EMBL/GenBank/DDBJ databases">
        <title>Floridaenema gen nov. (Aerosakkonemataceae, Aerosakkonematales ord. nov., Cyanobacteria) from benthic tropical and subtropical fresh waters, with the description of four new species.</title>
        <authorList>
            <person name="Moretto J.A."/>
            <person name="Berthold D.E."/>
            <person name="Lefler F.W."/>
            <person name="Huang I.-S."/>
            <person name="Laughinghouse H. IV."/>
        </authorList>
    </citation>
    <scope>NUCLEOTIDE SEQUENCE [LARGE SCALE GENOMIC DNA]</scope>
    <source>
        <strain evidence="3 4">BLCC-F154</strain>
    </source>
</reference>
<accession>A0ABV4YIL9</accession>
<dbReference type="Gene3D" id="3.60.40.10">
    <property type="entry name" value="PPM-type phosphatase domain"/>
    <property type="match status" value="1"/>
</dbReference>
<keyword evidence="1" id="KW-0812">Transmembrane</keyword>
<feature type="transmembrane region" description="Helical" evidence="1">
    <location>
        <begin position="586"/>
        <end position="608"/>
    </location>
</feature>
<dbReference type="InterPro" id="IPR036457">
    <property type="entry name" value="PPM-type-like_dom_sf"/>
</dbReference>
<evidence type="ECO:0000313" key="4">
    <source>
        <dbReference type="Proteomes" id="UP001576776"/>
    </source>
</evidence>
<name>A0ABV4YIL9_9CYAN</name>
<protein>
    <submittedName>
        <fullName evidence="3">Protein phosphatase 2C domain-containing protein</fullName>
    </submittedName>
</protein>
<gene>
    <name evidence="3" type="ORF">ACE1B6_25435</name>
</gene>
<comment type="caution">
    <text evidence="3">The sequence shown here is derived from an EMBL/GenBank/DDBJ whole genome shotgun (WGS) entry which is preliminary data.</text>
</comment>
<dbReference type="Proteomes" id="UP001576776">
    <property type="component" value="Unassembled WGS sequence"/>
</dbReference>
<keyword evidence="4" id="KW-1185">Reference proteome</keyword>